<dbReference type="SUPFAM" id="SSF100895">
    <property type="entry name" value="Kazal-type serine protease inhibitors"/>
    <property type="match status" value="1"/>
</dbReference>
<dbReference type="Proteomes" id="UP001160301">
    <property type="component" value="Unassembled WGS sequence"/>
</dbReference>
<accession>A0ABT6P626</accession>
<dbReference type="PROSITE" id="PS51465">
    <property type="entry name" value="KAZAL_2"/>
    <property type="match status" value="1"/>
</dbReference>
<keyword evidence="2" id="KW-0732">Signal</keyword>
<dbReference type="InterPro" id="IPR036058">
    <property type="entry name" value="Kazal_dom_sf"/>
</dbReference>
<feature type="region of interest" description="Disordered" evidence="1">
    <location>
        <begin position="33"/>
        <end position="69"/>
    </location>
</feature>
<dbReference type="EMBL" id="JARZHI010000072">
    <property type="protein sequence ID" value="MDI1436079.1"/>
    <property type="molecule type" value="Genomic_DNA"/>
</dbReference>
<organism evidence="4 5">
    <name type="scientific">Polyangium sorediatum</name>
    <dbReference type="NCBI Taxonomy" id="889274"/>
    <lineage>
        <taxon>Bacteria</taxon>
        <taxon>Pseudomonadati</taxon>
        <taxon>Myxococcota</taxon>
        <taxon>Polyangia</taxon>
        <taxon>Polyangiales</taxon>
        <taxon>Polyangiaceae</taxon>
        <taxon>Polyangium</taxon>
    </lineage>
</organism>
<feature type="chain" id="PRO_5045683175" description="Kazal-like domain-containing protein" evidence="2">
    <location>
        <begin position="27"/>
        <end position="220"/>
    </location>
</feature>
<evidence type="ECO:0000313" key="4">
    <source>
        <dbReference type="EMBL" id="MDI1436079.1"/>
    </source>
</evidence>
<reference evidence="4 5" key="1">
    <citation type="submission" date="2023-04" db="EMBL/GenBank/DDBJ databases">
        <title>The genome sequence of Polyangium sorediatum DSM14670.</title>
        <authorList>
            <person name="Zhang X."/>
        </authorList>
    </citation>
    <scope>NUCLEOTIDE SEQUENCE [LARGE SCALE GENOMIC DNA]</scope>
    <source>
        <strain evidence="4 5">DSM 14670</strain>
    </source>
</reference>
<sequence length="220" mass="21541">MRYARCIGATWLVWLLGSAATIGACAPEVEPASTGSSSAGGSGATGGTGSTGGTGGAGGAGGGGFDPGDPGGQQCGPEAPCADGSYCAYDSFGACGSEGEKSECKVVPPCTPDAKPVCGCDGTVYPDACAARAAGVDLGTTGTCAAPAGHFACGPFFCAVGQEACTNDPVYFSYACVTLPAECQPQGMPKDCTCWKDLAMCPICMQDEDGNLSLSCPSSD</sequence>
<evidence type="ECO:0000259" key="3">
    <source>
        <dbReference type="PROSITE" id="PS51465"/>
    </source>
</evidence>
<evidence type="ECO:0000256" key="2">
    <source>
        <dbReference type="SAM" id="SignalP"/>
    </source>
</evidence>
<feature type="signal peptide" evidence="2">
    <location>
        <begin position="1"/>
        <end position="26"/>
    </location>
</feature>
<evidence type="ECO:0000313" key="5">
    <source>
        <dbReference type="Proteomes" id="UP001160301"/>
    </source>
</evidence>
<name>A0ABT6P626_9BACT</name>
<dbReference type="InterPro" id="IPR002350">
    <property type="entry name" value="Kazal_dom"/>
</dbReference>
<dbReference type="Gene3D" id="3.30.60.30">
    <property type="match status" value="1"/>
</dbReference>
<keyword evidence="5" id="KW-1185">Reference proteome</keyword>
<feature type="domain" description="Kazal-like" evidence="3">
    <location>
        <begin position="98"/>
        <end position="146"/>
    </location>
</feature>
<evidence type="ECO:0000256" key="1">
    <source>
        <dbReference type="SAM" id="MobiDB-lite"/>
    </source>
</evidence>
<comment type="caution">
    <text evidence="4">The sequence shown here is derived from an EMBL/GenBank/DDBJ whole genome shotgun (WGS) entry which is preliminary data.</text>
</comment>
<gene>
    <name evidence="4" type="ORF">QHF89_41625</name>
</gene>
<proteinExistence type="predicted"/>
<protein>
    <recommendedName>
        <fullName evidence="3">Kazal-like domain-containing protein</fullName>
    </recommendedName>
</protein>
<feature type="compositionally biased region" description="Gly residues" evidence="1">
    <location>
        <begin position="38"/>
        <end position="69"/>
    </location>
</feature>
<dbReference type="RefSeq" id="WP_136972045.1">
    <property type="nucleotide sequence ID" value="NZ_JARZHI010000072.1"/>
</dbReference>
<dbReference type="PROSITE" id="PS51257">
    <property type="entry name" value="PROKAR_LIPOPROTEIN"/>
    <property type="match status" value="1"/>
</dbReference>